<reference evidence="1" key="1">
    <citation type="journal article" date="2021" name="Environ. Microbiol.">
        <title>Gene family expansions and transcriptome signatures uncover fungal adaptations to wood decay.</title>
        <authorList>
            <person name="Hage H."/>
            <person name="Miyauchi S."/>
            <person name="Viragh M."/>
            <person name="Drula E."/>
            <person name="Min B."/>
            <person name="Chaduli D."/>
            <person name="Navarro D."/>
            <person name="Favel A."/>
            <person name="Norest M."/>
            <person name="Lesage-Meessen L."/>
            <person name="Balint B."/>
            <person name="Merenyi Z."/>
            <person name="de Eugenio L."/>
            <person name="Morin E."/>
            <person name="Martinez A.T."/>
            <person name="Baldrian P."/>
            <person name="Stursova M."/>
            <person name="Martinez M.J."/>
            <person name="Novotny C."/>
            <person name="Magnuson J.K."/>
            <person name="Spatafora J.W."/>
            <person name="Maurice S."/>
            <person name="Pangilinan J."/>
            <person name="Andreopoulos W."/>
            <person name="LaButti K."/>
            <person name="Hundley H."/>
            <person name="Na H."/>
            <person name="Kuo A."/>
            <person name="Barry K."/>
            <person name="Lipzen A."/>
            <person name="Henrissat B."/>
            <person name="Riley R."/>
            <person name="Ahrendt S."/>
            <person name="Nagy L.G."/>
            <person name="Grigoriev I.V."/>
            <person name="Martin F."/>
            <person name="Rosso M.N."/>
        </authorList>
    </citation>
    <scope>NUCLEOTIDE SEQUENCE</scope>
    <source>
        <strain evidence="1">CBS 384.51</strain>
    </source>
</reference>
<sequence length="363" mass="41592">MSSLPTVPDLDSLFELAWDFRFTRSMWIISYVLLIYDHMITFSDEVLYMWKAKWTRAKVLFLLTRYWTTISLLPSIIVISLDRNTVMVRKETMPPLEPLADSTTSDVSIALLWAGNALEEDIHPSYYYHRCKFSYGWFVYSELITQTLGSTILILRVYAIYDCNKILLRCLSGFLGAVLLIQTIFSAILSKETGTALNKTIHASGCIPNTWLYKPWVYWVPATTFDGLLFLLVIAKSIRCSRERDTTPHLLFTMLRDSSLYFGFVFMVIIADLIVWTRAGEGLYVALPELVPVLHSVMACRMLLNIVQETRPWLAEPWKDQDAAVFSAAVKLMSFFRSRQISSDLESPTSQPQPPMSPVSEEL</sequence>
<dbReference type="EMBL" id="MU274935">
    <property type="protein sequence ID" value="KAI0085107.1"/>
    <property type="molecule type" value="Genomic_DNA"/>
</dbReference>
<organism evidence="1 2">
    <name type="scientific">Irpex rosettiformis</name>
    <dbReference type="NCBI Taxonomy" id="378272"/>
    <lineage>
        <taxon>Eukaryota</taxon>
        <taxon>Fungi</taxon>
        <taxon>Dikarya</taxon>
        <taxon>Basidiomycota</taxon>
        <taxon>Agaricomycotina</taxon>
        <taxon>Agaricomycetes</taxon>
        <taxon>Polyporales</taxon>
        <taxon>Irpicaceae</taxon>
        <taxon>Irpex</taxon>
    </lineage>
</organism>
<name>A0ACB8TSQ4_9APHY</name>
<accession>A0ACB8TSQ4</accession>
<protein>
    <submittedName>
        <fullName evidence="1">Uncharacterized protein</fullName>
    </submittedName>
</protein>
<gene>
    <name evidence="1" type="ORF">BDY19DRAFT_997172</name>
</gene>
<keyword evidence="2" id="KW-1185">Reference proteome</keyword>
<evidence type="ECO:0000313" key="2">
    <source>
        <dbReference type="Proteomes" id="UP001055072"/>
    </source>
</evidence>
<evidence type="ECO:0000313" key="1">
    <source>
        <dbReference type="EMBL" id="KAI0085107.1"/>
    </source>
</evidence>
<dbReference type="Proteomes" id="UP001055072">
    <property type="component" value="Unassembled WGS sequence"/>
</dbReference>
<proteinExistence type="predicted"/>
<comment type="caution">
    <text evidence="1">The sequence shown here is derived from an EMBL/GenBank/DDBJ whole genome shotgun (WGS) entry which is preliminary data.</text>
</comment>